<evidence type="ECO:0000313" key="2">
    <source>
        <dbReference type="Proteomes" id="UP000460435"/>
    </source>
</evidence>
<proteinExistence type="predicted"/>
<comment type="caution">
    <text evidence="1">The sequence shown here is derived from an EMBL/GenBank/DDBJ whole genome shotgun (WGS) entry which is preliminary data.</text>
</comment>
<gene>
    <name evidence="1" type="ORF">F7O44_18915</name>
</gene>
<dbReference type="EMBL" id="WLZY01000006">
    <property type="protein sequence ID" value="NDL59144.1"/>
    <property type="molecule type" value="Genomic_DNA"/>
</dbReference>
<dbReference type="AlphaFoldDB" id="A0A7K3M799"/>
<name>A0A7K3M799_9ACTN</name>
<organism evidence="1 2">
    <name type="scientific">Phytoactinopolyspora mesophila</name>
    <dbReference type="NCBI Taxonomy" id="2650750"/>
    <lineage>
        <taxon>Bacteria</taxon>
        <taxon>Bacillati</taxon>
        <taxon>Actinomycetota</taxon>
        <taxon>Actinomycetes</taxon>
        <taxon>Jiangellales</taxon>
        <taxon>Jiangellaceae</taxon>
        <taxon>Phytoactinopolyspora</taxon>
    </lineage>
</organism>
<evidence type="ECO:0008006" key="3">
    <source>
        <dbReference type="Google" id="ProtNLM"/>
    </source>
</evidence>
<dbReference type="RefSeq" id="WP_162451819.1">
    <property type="nucleotide sequence ID" value="NZ_WLZY01000006.1"/>
</dbReference>
<accession>A0A7K3M799</accession>
<keyword evidence="2" id="KW-1185">Reference proteome</keyword>
<evidence type="ECO:0000313" key="1">
    <source>
        <dbReference type="EMBL" id="NDL59144.1"/>
    </source>
</evidence>
<dbReference type="Proteomes" id="UP000460435">
    <property type="component" value="Unassembled WGS sequence"/>
</dbReference>
<protein>
    <recommendedName>
        <fullName evidence="3">Type IV toxin-antitoxin system AbiEi family antitoxin domain-containing protein</fullName>
    </recommendedName>
</protein>
<reference evidence="1 2" key="1">
    <citation type="submission" date="2019-11" db="EMBL/GenBank/DDBJ databases">
        <authorList>
            <person name="Li X.-J."/>
            <person name="Feng X.-M."/>
        </authorList>
    </citation>
    <scope>NUCLEOTIDE SEQUENCE [LARGE SCALE GENOMIC DNA]</scope>
    <source>
        <strain evidence="1 2">XMNu-373</strain>
    </source>
</reference>
<sequence length="359" mass="40006">MSGRRLTQLPSNIRTLLRQCEGLIDVGLARNVGVRPQRLAELERAGLLVRMADGVYASAAAVARSEGWQLHELSARAFAISSNVDALLTGWSAVTVWQLPTLGRPPERPVVVRPKRRGRGPKQSAYGRILTHRVPPEHHSQTRRVRLVSQEWAAATIALTTDIPAALVVADAVVRQGLDIGDATRFMSRWPGVTRARWVAQNADPLSESPIETLGRFGVIAGGLPMPVSNAWVGADEPEFRLDGLWPYHFAAHEADGAGKYNNRPDAAAIVAKEKEREWRLRRLGLDIVRYDFGMAAFRRDEMIRRFGRLLRDNPPRSVPIRWWKHVPGVGPVDPGPADWPSPHPTSIILPPDWWRDGR</sequence>